<dbReference type="RefSeq" id="WP_052020215.1">
    <property type="nucleotide sequence ID" value="NZ_BAVZ01000006.1"/>
</dbReference>
<feature type="domain" description="Methyl-accepting transducer" evidence="8">
    <location>
        <begin position="275"/>
        <end position="511"/>
    </location>
</feature>
<dbReference type="PANTHER" id="PTHR32089">
    <property type="entry name" value="METHYL-ACCEPTING CHEMOTAXIS PROTEIN MCPB"/>
    <property type="match status" value="1"/>
</dbReference>
<evidence type="ECO:0000256" key="2">
    <source>
        <dbReference type="ARBA" id="ARBA00022475"/>
    </source>
</evidence>
<evidence type="ECO:0000256" key="5">
    <source>
        <dbReference type="ARBA" id="ARBA00029447"/>
    </source>
</evidence>
<dbReference type="eggNOG" id="COG0840">
    <property type="taxonomic scope" value="Bacteria"/>
</dbReference>
<keyword evidence="2" id="KW-1003">Cell membrane</keyword>
<sequence>MKFKQKLMLSFTVVLLLTLIVGMIGWFELTSINSAYKTLLDERVEKMLIAKDLGGTAADETKNVRGYLLTGNGEHFNSYLKNRQTFKEEMTQILAGVHTEKSKEIIAKMNDLETKYSAVVAEIVEYKKVEDIKMYTRLVEEKCVPMARQLAATSEELEQYQEAQLNEMVKQTSEKVSSIKTILVITGVIAMIVGIAMIAFVLRLIVRPVEMVALSAKRIAAGDLTGEDIRIQQKDEIGDMARSFNEMKHNLQGLMVQIDQNAVEVASSSQELSMGSDQSVLAAQQVAESIQEIANSADYQVERIKENQLSMQESVVSLQRIAQSAAVTVESTGEATKQAEQGKELLDETIIQLKQLHQTIDHSAAVINDLGGQSKEIEKVISFIKEIATQTNLLSLNASIEAARAGEHGKGFAVVANEVKKLAEQTGAASEQIANRIKEMVSKVDQSVEAMQQGSDEVKRGTQSINLTGEAFSSIYHAIEVVSSQAQEVSAATEELSAVTEQLLATETQLVDLSSSISEHSQSVAAVCEEQLATMQEMSSSSEMLNHMSKGLQGEIRKFKFKE</sequence>
<keyword evidence="7" id="KW-0812">Transmembrane</keyword>
<keyword evidence="3 7" id="KW-0472">Membrane</keyword>
<evidence type="ECO:0000313" key="10">
    <source>
        <dbReference type="EMBL" id="GAF08450.1"/>
    </source>
</evidence>
<dbReference type="EMBL" id="BAVZ01000006">
    <property type="protein sequence ID" value="GAF08450.1"/>
    <property type="molecule type" value="Genomic_DNA"/>
</dbReference>
<gene>
    <name evidence="10" type="ORF">JCM16418_2525</name>
</gene>
<evidence type="ECO:0000256" key="1">
    <source>
        <dbReference type="ARBA" id="ARBA00004236"/>
    </source>
</evidence>
<dbReference type="Proteomes" id="UP000019364">
    <property type="component" value="Unassembled WGS sequence"/>
</dbReference>
<dbReference type="STRING" id="1236976.JCM16418_2525"/>
<protein>
    <submittedName>
        <fullName evidence="10">Methyl-accepting chemotaxis protein</fullName>
    </submittedName>
</protein>
<dbReference type="InterPro" id="IPR024478">
    <property type="entry name" value="HlyB_4HB_MCP"/>
</dbReference>
<reference evidence="10 11" key="1">
    <citation type="journal article" date="2014" name="Genome Announc.">
        <title>Draft Genome Sequence of Paenibacillus pini JCM 16418T, Isolated from the Rhizosphere of Pine Tree.</title>
        <authorList>
            <person name="Yuki M."/>
            <person name="Oshima K."/>
            <person name="Suda W."/>
            <person name="Oshida Y."/>
            <person name="Kitamura K."/>
            <person name="Iida Y."/>
            <person name="Hattori M."/>
            <person name="Ohkuma M."/>
        </authorList>
    </citation>
    <scope>NUCLEOTIDE SEQUENCE [LARGE SCALE GENOMIC DNA]</scope>
    <source>
        <strain evidence="10 11">JCM 16418</strain>
    </source>
</reference>
<dbReference type="AlphaFoldDB" id="W7YC44"/>
<dbReference type="GO" id="GO:0005886">
    <property type="term" value="C:plasma membrane"/>
    <property type="evidence" value="ECO:0007669"/>
    <property type="project" value="UniProtKB-SubCell"/>
</dbReference>
<comment type="caution">
    <text evidence="10">The sequence shown here is derived from an EMBL/GenBank/DDBJ whole genome shotgun (WGS) entry which is preliminary data.</text>
</comment>
<name>W7YC44_9BACL</name>
<dbReference type="SMART" id="SM00283">
    <property type="entry name" value="MA"/>
    <property type="match status" value="1"/>
</dbReference>
<keyword evidence="11" id="KW-1185">Reference proteome</keyword>
<feature type="transmembrane region" description="Helical" evidence="7">
    <location>
        <begin position="182"/>
        <end position="206"/>
    </location>
</feature>
<comment type="similarity">
    <text evidence="5">Belongs to the methyl-accepting chemotaxis (MCP) protein family.</text>
</comment>
<keyword evidence="7" id="KW-1133">Transmembrane helix</keyword>
<comment type="subcellular location">
    <subcellularLocation>
        <location evidence="1">Cell membrane</location>
    </subcellularLocation>
</comment>
<dbReference type="PROSITE" id="PS50111">
    <property type="entry name" value="CHEMOTAXIS_TRANSDUC_2"/>
    <property type="match status" value="1"/>
</dbReference>
<dbReference type="InterPro" id="IPR004090">
    <property type="entry name" value="Chemotax_Me-accpt_rcpt"/>
</dbReference>
<evidence type="ECO:0000259" key="8">
    <source>
        <dbReference type="PROSITE" id="PS50111"/>
    </source>
</evidence>
<proteinExistence type="inferred from homology"/>
<evidence type="ECO:0000256" key="6">
    <source>
        <dbReference type="PROSITE-ProRule" id="PRU00284"/>
    </source>
</evidence>
<dbReference type="SMART" id="SM00304">
    <property type="entry name" value="HAMP"/>
    <property type="match status" value="1"/>
</dbReference>
<dbReference type="PANTHER" id="PTHR32089:SF112">
    <property type="entry name" value="LYSOZYME-LIKE PROTEIN-RELATED"/>
    <property type="match status" value="1"/>
</dbReference>
<dbReference type="CDD" id="cd11386">
    <property type="entry name" value="MCP_signal"/>
    <property type="match status" value="1"/>
</dbReference>
<accession>W7YC44</accession>
<evidence type="ECO:0000259" key="9">
    <source>
        <dbReference type="PROSITE" id="PS50885"/>
    </source>
</evidence>
<dbReference type="CDD" id="cd06225">
    <property type="entry name" value="HAMP"/>
    <property type="match status" value="1"/>
</dbReference>
<feature type="transmembrane region" description="Helical" evidence="7">
    <location>
        <begin position="7"/>
        <end position="27"/>
    </location>
</feature>
<evidence type="ECO:0000256" key="4">
    <source>
        <dbReference type="ARBA" id="ARBA00023224"/>
    </source>
</evidence>
<dbReference type="Pfam" id="PF00015">
    <property type="entry name" value="MCPsignal"/>
    <property type="match status" value="1"/>
</dbReference>
<dbReference type="PRINTS" id="PR00260">
    <property type="entry name" value="CHEMTRNSDUCR"/>
</dbReference>
<evidence type="ECO:0000256" key="3">
    <source>
        <dbReference type="ARBA" id="ARBA00023136"/>
    </source>
</evidence>
<dbReference type="GO" id="GO:0007165">
    <property type="term" value="P:signal transduction"/>
    <property type="evidence" value="ECO:0007669"/>
    <property type="project" value="UniProtKB-KW"/>
</dbReference>
<dbReference type="SUPFAM" id="SSF58104">
    <property type="entry name" value="Methyl-accepting chemotaxis protein (MCP) signaling domain"/>
    <property type="match status" value="1"/>
</dbReference>
<dbReference type="Gene3D" id="6.10.340.10">
    <property type="match status" value="1"/>
</dbReference>
<dbReference type="GO" id="GO:0004888">
    <property type="term" value="F:transmembrane signaling receptor activity"/>
    <property type="evidence" value="ECO:0007669"/>
    <property type="project" value="InterPro"/>
</dbReference>
<dbReference type="Pfam" id="PF00672">
    <property type="entry name" value="HAMP"/>
    <property type="match status" value="1"/>
</dbReference>
<evidence type="ECO:0000256" key="7">
    <source>
        <dbReference type="SAM" id="Phobius"/>
    </source>
</evidence>
<dbReference type="GO" id="GO:0006935">
    <property type="term" value="P:chemotaxis"/>
    <property type="evidence" value="ECO:0007669"/>
    <property type="project" value="InterPro"/>
</dbReference>
<dbReference type="InterPro" id="IPR003660">
    <property type="entry name" value="HAMP_dom"/>
</dbReference>
<organism evidence="10 11">
    <name type="scientific">Paenibacillus pini JCM 16418</name>
    <dbReference type="NCBI Taxonomy" id="1236976"/>
    <lineage>
        <taxon>Bacteria</taxon>
        <taxon>Bacillati</taxon>
        <taxon>Bacillota</taxon>
        <taxon>Bacilli</taxon>
        <taxon>Bacillales</taxon>
        <taxon>Paenibacillaceae</taxon>
        <taxon>Paenibacillus</taxon>
    </lineage>
</organism>
<dbReference type="OrthoDB" id="107771at2"/>
<dbReference type="Gene3D" id="1.10.287.950">
    <property type="entry name" value="Methyl-accepting chemotaxis protein"/>
    <property type="match status" value="1"/>
</dbReference>
<evidence type="ECO:0000313" key="11">
    <source>
        <dbReference type="Proteomes" id="UP000019364"/>
    </source>
</evidence>
<keyword evidence="4 6" id="KW-0807">Transducer</keyword>
<dbReference type="Pfam" id="PF12729">
    <property type="entry name" value="4HB_MCP_1"/>
    <property type="match status" value="1"/>
</dbReference>
<feature type="domain" description="HAMP" evidence="9">
    <location>
        <begin position="203"/>
        <end position="256"/>
    </location>
</feature>
<dbReference type="PROSITE" id="PS50885">
    <property type="entry name" value="HAMP"/>
    <property type="match status" value="1"/>
</dbReference>
<dbReference type="InterPro" id="IPR004089">
    <property type="entry name" value="MCPsignal_dom"/>
</dbReference>